<evidence type="ECO:0000313" key="3">
    <source>
        <dbReference type="Proteomes" id="UP000663929"/>
    </source>
</evidence>
<dbReference type="PROSITE" id="PS51832">
    <property type="entry name" value="HD_GYP"/>
    <property type="match status" value="1"/>
</dbReference>
<dbReference type="EMBL" id="CP071793">
    <property type="protein sequence ID" value="QTD48115.1"/>
    <property type="molecule type" value="Genomic_DNA"/>
</dbReference>
<name>A0A8A4TNF1_SULCO</name>
<evidence type="ECO:0000259" key="1">
    <source>
        <dbReference type="PROSITE" id="PS51832"/>
    </source>
</evidence>
<evidence type="ECO:0000313" key="2">
    <source>
        <dbReference type="EMBL" id="QTD48115.1"/>
    </source>
</evidence>
<dbReference type="PANTHER" id="PTHR43155:SF2">
    <property type="entry name" value="CYCLIC DI-GMP PHOSPHODIESTERASE PA4108"/>
    <property type="match status" value="1"/>
</dbReference>
<organism evidence="2 3">
    <name type="scientific">Sulfidibacter corallicola</name>
    <dbReference type="NCBI Taxonomy" id="2818388"/>
    <lineage>
        <taxon>Bacteria</taxon>
        <taxon>Pseudomonadati</taxon>
        <taxon>Acidobacteriota</taxon>
        <taxon>Holophagae</taxon>
        <taxon>Acanthopleuribacterales</taxon>
        <taxon>Acanthopleuribacteraceae</taxon>
        <taxon>Sulfidibacter</taxon>
    </lineage>
</organism>
<dbReference type="CDD" id="cd00077">
    <property type="entry name" value="HDc"/>
    <property type="match status" value="1"/>
</dbReference>
<dbReference type="KEGG" id="scor:J3U87_21225"/>
<dbReference type="Proteomes" id="UP000663929">
    <property type="component" value="Chromosome"/>
</dbReference>
<protein>
    <submittedName>
        <fullName evidence="2">HD domain-containing protein</fullName>
    </submittedName>
</protein>
<dbReference type="SUPFAM" id="SSF109604">
    <property type="entry name" value="HD-domain/PDEase-like"/>
    <property type="match status" value="1"/>
</dbReference>
<dbReference type="RefSeq" id="WP_237377776.1">
    <property type="nucleotide sequence ID" value="NZ_CP071793.1"/>
</dbReference>
<dbReference type="AlphaFoldDB" id="A0A8A4TNF1"/>
<keyword evidence="3" id="KW-1185">Reference proteome</keyword>
<dbReference type="PANTHER" id="PTHR43155">
    <property type="entry name" value="CYCLIC DI-GMP PHOSPHODIESTERASE PA4108-RELATED"/>
    <property type="match status" value="1"/>
</dbReference>
<reference evidence="2" key="1">
    <citation type="submission" date="2021-03" db="EMBL/GenBank/DDBJ databases">
        <title>Acanthopleuribacteraceae sp. M133.</title>
        <authorList>
            <person name="Wang G."/>
        </authorList>
    </citation>
    <scope>NUCLEOTIDE SEQUENCE</scope>
    <source>
        <strain evidence="2">M133</strain>
    </source>
</reference>
<sequence length="314" mass="36150">MWQPVEDLDEINRSIVKLEQDFLAVLRRRLKPERLIASPAFRHVLDWVDEHPYQAALMTRIKSSHAMTPRHGVNVLLLSRAWMSWGHKLGAMADKLSVAALFHDLGHWRPEDLVYTFGYFSHEEMRRMRKHPLLEGEPAAEDGGPLADPDVRRFIREHHERPDGKGYPAGVRDPHLLSQVLHIVDCFEGLTTERRFRRRYSHFEALKTMGRWAGYHFDAGLFKNFLRFWGEHPFGSFVNLVNKGVAMVLPDPEQGEGLTCLLLTNVDGDALAEPEPMRVGNGDVEGEAPPWREQRLPEGWRTARPDLMGLPRSY</sequence>
<feature type="domain" description="HD-GYP" evidence="1">
    <location>
        <begin position="40"/>
        <end position="241"/>
    </location>
</feature>
<proteinExistence type="predicted"/>
<accession>A0A8A4TNF1</accession>
<dbReference type="InterPro" id="IPR003607">
    <property type="entry name" value="HD/PDEase_dom"/>
</dbReference>
<dbReference type="Pfam" id="PF13487">
    <property type="entry name" value="HD_5"/>
    <property type="match status" value="1"/>
</dbReference>
<dbReference type="Gene3D" id="1.10.3210.10">
    <property type="entry name" value="Hypothetical protein af1432"/>
    <property type="match status" value="1"/>
</dbReference>
<gene>
    <name evidence="2" type="ORF">J3U87_21225</name>
</gene>
<dbReference type="InterPro" id="IPR037522">
    <property type="entry name" value="HD_GYP_dom"/>
</dbReference>